<evidence type="ECO:0000259" key="3">
    <source>
        <dbReference type="Pfam" id="PF14219"/>
    </source>
</evidence>
<feature type="domain" description="DUF4328" evidence="3">
    <location>
        <begin position="150"/>
        <end position="303"/>
    </location>
</feature>
<keyword evidence="2" id="KW-0472">Membrane</keyword>
<feature type="transmembrane region" description="Helical" evidence="2">
    <location>
        <begin position="157"/>
        <end position="189"/>
    </location>
</feature>
<sequence>MIQVCSVCGTRWNVRDKQRQWCPRCQGSLLPPSAMAQPAPGPQQTGWHRPAEAPNQAHRLPPGYRWIAVRPGAAPSAPRQRRRLGPTPRYDVIPRWGLFDPVAQLPPPAEPTRTGPSARAVRLTLYTAIGIMMAAAVLHAVRYLLLVINRTTLLPPFVAWTAVWLGVLLSVAVLFAVIGTAVVMAGWLIRRRAAVYAHRGHDDPRSRRALWLGTLIPVVNLVWAPVFVIETATAEEAYPRLRKPILVWWVLWLLCTAVSVFAIATSFTSDAQGIADNTVTATVAYLLSAATVAALMRVYFGFERKPVERPAHRWVIVAADTQGPDQGRGQEKEPAVESTGQEPAA</sequence>
<keyword evidence="5" id="KW-1185">Reference proteome</keyword>
<keyword evidence="2" id="KW-0812">Transmembrane</keyword>
<dbReference type="RefSeq" id="WP_068914416.1">
    <property type="nucleotide sequence ID" value="NZ_BAAAMC010000025.1"/>
</dbReference>
<feature type="transmembrane region" description="Helical" evidence="2">
    <location>
        <begin position="123"/>
        <end position="145"/>
    </location>
</feature>
<feature type="region of interest" description="Disordered" evidence="1">
    <location>
        <begin position="320"/>
        <end position="345"/>
    </location>
</feature>
<dbReference type="AlphaFoldDB" id="A0A7I9WGA5"/>
<keyword evidence="2" id="KW-1133">Transmembrane helix</keyword>
<protein>
    <submittedName>
        <fullName evidence="4">Membrane protein</fullName>
    </submittedName>
</protein>
<dbReference type="Pfam" id="PF14219">
    <property type="entry name" value="DUF4328"/>
    <property type="match status" value="1"/>
</dbReference>
<evidence type="ECO:0000313" key="4">
    <source>
        <dbReference type="EMBL" id="GFG56316.1"/>
    </source>
</evidence>
<reference evidence="4 5" key="1">
    <citation type="journal article" date="2019" name="Emerg. Microbes Infect.">
        <title>Comprehensive subspecies identification of 175 nontuberculous mycobacteria species based on 7547 genomic profiles.</title>
        <authorList>
            <person name="Matsumoto Y."/>
            <person name="Kinjo T."/>
            <person name="Motooka D."/>
            <person name="Nabeya D."/>
            <person name="Jung N."/>
            <person name="Uechi K."/>
            <person name="Horii T."/>
            <person name="Iida T."/>
            <person name="Fujita J."/>
            <person name="Nakamura S."/>
        </authorList>
    </citation>
    <scope>NUCLEOTIDE SEQUENCE [LARGE SCALE GENOMIC DNA]</scope>
    <source>
        <strain evidence="4 5">JCM 13392</strain>
    </source>
</reference>
<feature type="region of interest" description="Disordered" evidence="1">
    <location>
        <begin position="33"/>
        <end position="55"/>
    </location>
</feature>
<dbReference type="EMBL" id="BLKT01000003">
    <property type="protein sequence ID" value="GFG56316.1"/>
    <property type="molecule type" value="Genomic_DNA"/>
</dbReference>
<accession>A0A7I9WGA5</accession>
<feature type="transmembrane region" description="Helical" evidence="2">
    <location>
        <begin position="209"/>
        <end position="226"/>
    </location>
</feature>
<feature type="transmembrane region" description="Helical" evidence="2">
    <location>
        <begin position="279"/>
        <end position="300"/>
    </location>
</feature>
<evidence type="ECO:0000313" key="5">
    <source>
        <dbReference type="Proteomes" id="UP000465241"/>
    </source>
</evidence>
<name>A0A7I9WGA5_9MYCO</name>
<dbReference type="Proteomes" id="UP000465241">
    <property type="component" value="Unassembled WGS sequence"/>
</dbReference>
<evidence type="ECO:0000256" key="2">
    <source>
        <dbReference type="SAM" id="Phobius"/>
    </source>
</evidence>
<proteinExistence type="predicted"/>
<evidence type="ECO:0000256" key="1">
    <source>
        <dbReference type="SAM" id="MobiDB-lite"/>
    </source>
</evidence>
<gene>
    <name evidence="4" type="ORF">MMUR_04520</name>
</gene>
<feature type="transmembrane region" description="Helical" evidence="2">
    <location>
        <begin position="246"/>
        <end position="267"/>
    </location>
</feature>
<comment type="caution">
    <text evidence="4">The sequence shown here is derived from an EMBL/GenBank/DDBJ whole genome shotgun (WGS) entry which is preliminary data.</text>
</comment>
<dbReference type="InterPro" id="IPR025565">
    <property type="entry name" value="DUF4328"/>
</dbReference>
<organism evidence="4 5">
    <name type="scientific">Mycolicibacterium murale</name>
    <dbReference type="NCBI Taxonomy" id="182220"/>
    <lineage>
        <taxon>Bacteria</taxon>
        <taxon>Bacillati</taxon>
        <taxon>Actinomycetota</taxon>
        <taxon>Actinomycetes</taxon>
        <taxon>Mycobacteriales</taxon>
        <taxon>Mycobacteriaceae</taxon>
        <taxon>Mycolicibacterium</taxon>
    </lineage>
</organism>